<accession>E1Z494</accession>
<feature type="region of interest" description="Disordered" evidence="2">
    <location>
        <begin position="978"/>
        <end position="1208"/>
    </location>
</feature>
<dbReference type="InterPro" id="IPR008936">
    <property type="entry name" value="Rho_GTPase_activation_prot"/>
</dbReference>
<name>E1Z494_CHLVA</name>
<dbReference type="SMART" id="SM00498">
    <property type="entry name" value="FH2"/>
    <property type="match status" value="1"/>
</dbReference>
<protein>
    <recommendedName>
        <fullName evidence="1">Formin-like protein</fullName>
    </recommendedName>
</protein>
<dbReference type="PROSITE" id="PS51444">
    <property type="entry name" value="FH2"/>
    <property type="match status" value="1"/>
</dbReference>
<feature type="compositionally biased region" description="Polar residues" evidence="2">
    <location>
        <begin position="375"/>
        <end position="384"/>
    </location>
</feature>
<evidence type="ECO:0000313" key="5">
    <source>
        <dbReference type="EMBL" id="EFN59313.1"/>
    </source>
</evidence>
<feature type="compositionally biased region" description="Low complexity" evidence="2">
    <location>
        <begin position="1062"/>
        <end position="1071"/>
    </location>
</feature>
<dbReference type="InterPro" id="IPR000198">
    <property type="entry name" value="RhoGAP_dom"/>
</dbReference>
<evidence type="ECO:0000313" key="6">
    <source>
        <dbReference type="Proteomes" id="UP000008141"/>
    </source>
</evidence>
<feature type="compositionally biased region" description="Polar residues" evidence="2">
    <location>
        <begin position="277"/>
        <end position="292"/>
    </location>
</feature>
<feature type="region of interest" description="Disordered" evidence="2">
    <location>
        <begin position="410"/>
        <end position="436"/>
    </location>
</feature>
<dbReference type="InterPro" id="IPR051425">
    <property type="entry name" value="Formin_Homology"/>
</dbReference>
<dbReference type="EMBL" id="GL433836">
    <property type="protein sequence ID" value="EFN59313.1"/>
    <property type="molecule type" value="Genomic_DNA"/>
</dbReference>
<dbReference type="RefSeq" id="XP_005851415.1">
    <property type="nucleotide sequence ID" value="XM_005851353.1"/>
</dbReference>
<dbReference type="Gene3D" id="1.10.555.10">
    <property type="entry name" value="Rho GTPase activation protein"/>
    <property type="match status" value="1"/>
</dbReference>
<dbReference type="SUPFAM" id="SSF101447">
    <property type="entry name" value="Formin homology 2 domain (FH2 domain)"/>
    <property type="match status" value="1"/>
</dbReference>
<feature type="compositionally biased region" description="Pro residues" evidence="2">
    <location>
        <begin position="1124"/>
        <end position="1133"/>
    </location>
</feature>
<sequence length="1977" mass="203147">MAFGARAPQASHAQFHGELTAALAARRQPELDPNYQLLTTAVDYLHRRVHPSSAPELFVSLVQGQALKHAEAVLSSSGKADLTAVKLDPLAVSVVVIKSLSMLHVPLLGAAARAELFNAAIGDFAGEVRISIISDVLHRLPPNQGRLLKDLLCYLARLSRYAHSCSAEGLAGVLGPVLLDPESATLPVDADSLTMAAIWVVQALISHYEELYGEALPLEEAVQRSKQEQLQEQIQRLIAKKKPPAGGGAGARGPAPAKPAISGGSRAGRGPSRLVNPVSTMPGQKASQNWISSGRPLADGGMHGRHPSDENEHPAGSRRPPVPPLQLPTASAAQQQEDGRAAGRLWRPQEAVRSGSVGETPRQGGPATSGMPGSPSCSLTTSRGTSGFSHLGAAAPVLMRQIELKAALRPPSEELPHKSPWRPPGKNDKVIHTKRQRPQWSCVVPLYRPGYASQDNSPAGSEVALSDTASTQGSPHLGTSRLRASSSSHPFAGSTAASPRAHGGSGGSQVLSAEELDGQVVYELGQSGEHAVPLSAGIGAKRSLGDEIEATGQHVPADLGDGADPTSGAGGGFGWGWGAAGAGGAPGGEAAAAGIVYGNSGAAVDGMHSTGGAGGAAGGGEAGSGFTTAGLQHIAAKLRNGSMTPARAAAPPGDGRYASYEGSVESSRQGAAPGSLGVAAAASGAGGRVSGTLRQAAGGTRGRPTPLHISRVSVADLLQGSGGEAGSEPQPGEAPQLHTMSRQAQASISRLAASMHGGGMQGVTPNDIRTALSGGRAGAVPASALRDAAVEFTDITGRTWSHGVAQNLAAAGLFATPEVSSRPPAPAEGEYPNLGLPAWTAGGAAAGGSSAAAFGSALAAEAAMATPAAAALAQLGSLYINEKTGQIMQKTAVDEEGHMAYLPAGISLEELLTAAEDLQQMLPTPMTSRPVSPTAAGPLDGGGEYTPLDLAVLMAAHAKKLKKDQDARLELRLVEKQLNQQHGFPRPAATPRLGSGAPPPPPPPPLPPGCSASKPARPAGGAGPPPPPPPPKLPPGCSASKPAKPAAGAGPPPPPPPPKLPPGCSSAKKAAAPPPPPPLPPKPGAKGAAAPPPPPPLPPKPGAKGAPPPPPPPMPPKGGAKGAGPPPPPPLPPKGGTKGAPPPPTMPGGKPGGPLPPPPPPPPGTLGKKRAENADANAGLQPGCVVPRSPTSAARRGSSLEEEQASEAQRRRLKQLHWDKLKQAREGTVWSRANRDKLHLDLRQLESLFQIMEAKAIKRGGPKEDEVRLVEHRRAHNILIELSGIRKPFDEIKDALLRMDAAALSVEQLSVLSRAVPDDQERKDIELYLAGKHPKYKGKSEVERLGTVERYFVEVKDIPRLAERIRCFIFSRTYRATHGKCVEHLEVVRQACRELQGCASFSKLLQAGTQRGAAAGFKLDTLLKLADVKGTDRKTSLLHFLVEEDEGMKEMSAELEHLKQAANMQASSLAADRHSTPALAALKGLIGEVRLGLRQINTEVVQAAKSRDQEGSGSRHFSEMMAGFHAEAAQEFRELEALEKRMYEELCEATEYFGEEYAPADATRVLRTVRDFVVLFEKGLADIRAREKAAAKAEEEARKRESIQAAIQARRTQNAEPPADPMHLMQLRQSRTSSQGEAPGAAKDAAEPAAGTPGTGAAAEAPATLAMTAEGRAEQEAASASTEPADQSGGPVARQEEQQASAPADSLAPEVGAAAAGSLAAAAEEHAHREQQAAVEFALAEAEVASRHGVAEEQQPLVVDVPLPAADAPEAATPPEAEPAADGTPAGSAPPATPPSLLQAVMQLADDWGSMFSGGMNLAAAATAAPPQASAAAEVLEAAAEATPSSWQGGSTATPAQIQQSTAVAAGGEELEQQHSQQQRQDGWDSPGSSLDGLLAVTAHSELPPGSVGMTTAAASRPPRQLEEFMTPMPQPDWLEEEGVASSGKSSGSSSGSAAPEGASSAAKAVCEPSSLVELNS</sequence>
<evidence type="ECO:0000259" key="3">
    <source>
        <dbReference type="PROSITE" id="PS50238"/>
    </source>
</evidence>
<dbReference type="PANTHER" id="PTHR45725:SF1">
    <property type="entry name" value="DISHEVELLED ASSOCIATED ACTIVATOR OF MORPHOGENESIS, ISOFORM D"/>
    <property type="match status" value="1"/>
</dbReference>
<dbReference type="OrthoDB" id="1668162at2759"/>
<comment type="similarity">
    <text evidence="1">Belongs to the formin-like family.</text>
</comment>
<feature type="compositionally biased region" description="Basic and acidic residues" evidence="2">
    <location>
        <begin position="306"/>
        <end position="315"/>
    </location>
</feature>
<dbReference type="PANTHER" id="PTHR45725">
    <property type="entry name" value="FORMIN HOMOLOGY 2 FAMILY MEMBER"/>
    <property type="match status" value="1"/>
</dbReference>
<feature type="compositionally biased region" description="Low complexity" evidence="2">
    <location>
        <begin position="670"/>
        <end position="683"/>
    </location>
</feature>
<feature type="region of interest" description="Disordered" evidence="2">
    <location>
        <begin position="642"/>
        <end position="746"/>
    </location>
</feature>
<keyword evidence="6" id="KW-1185">Reference proteome</keyword>
<dbReference type="STRING" id="554065.E1Z494"/>
<feature type="compositionally biased region" description="Low complexity" evidence="2">
    <location>
        <begin position="1767"/>
        <end position="1790"/>
    </location>
</feature>
<feature type="compositionally biased region" description="Pro residues" evidence="2">
    <location>
        <begin position="997"/>
        <end position="1008"/>
    </location>
</feature>
<organism evidence="6">
    <name type="scientific">Chlorella variabilis</name>
    <name type="common">Green alga</name>
    <dbReference type="NCBI Taxonomy" id="554065"/>
    <lineage>
        <taxon>Eukaryota</taxon>
        <taxon>Viridiplantae</taxon>
        <taxon>Chlorophyta</taxon>
        <taxon>core chlorophytes</taxon>
        <taxon>Trebouxiophyceae</taxon>
        <taxon>Chlorellales</taxon>
        <taxon>Chlorellaceae</taxon>
        <taxon>Chlorella clade</taxon>
        <taxon>Chlorella</taxon>
    </lineage>
</organism>
<feature type="compositionally biased region" description="Pro residues" evidence="2">
    <location>
        <begin position="1050"/>
        <end position="1061"/>
    </location>
</feature>
<evidence type="ECO:0000256" key="1">
    <source>
        <dbReference type="RuleBase" id="RU361260"/>
    </source>
</evidence>
<feature type="region of interest" description="Disordered" evidence="2">
    <location>
        <begin position="240"/>
        <end position="384"/>
    </location>
</feature>
<feature type="compositionally biased region" description="Low complexity" evidence="2">
    <location>
        <begin position="1940"/>
        <end position="1966"/>
    </location>
</feature>
<dbReference type="Gene3D" id="1.20.58.2220">
    <property type="entry name" value="Formin, FH2 domain"/>
    <property type="match status" value="1"/>
</dbReference>
<dbReference type="PROSITE" id="PS50238">
    <property type="entry name" value="RHOGAP"/>
    <property type="match status" value="1"/>
</dbReference>
<feature type="compositionally biased region" description="Low complexity" evidence="2">
    <location>
        <begin position="1035"/>
        <end position="1049"/>
    </location>
</feature>
<feature type="compositionally biased region" description="Pro residues" evidence="2">
    <location>
        <begin position="1023"/>
        <end position="1034"/>
    </location>
</feature>
<proteinExistence type="inferred from homology"/>
<dbReference type="Pfam" id="PF02181">
    <property type="entry name" value="FH2"/>
    <property type="match status" value="1"/>
</dbReference>
<dbReference type="SUPFAM" id="SSF48350">
    <property type="entry name" value="GTPase activation domain, GAP"/>
    <property type="match status" value="1"/>
</dbReference>
<feature type="compositionally biased region" description="Pro residues" evidence="2">
    <location>
        <begin position="1090"/>
        <end position="1116"/>
    </location>
</feature>
<dbReference type="InterPro" id="IPR015425">
    <property type="entry name" value="FH2_Formin"/>
</dbReference>
<feature type="region of interest" description="Disordered" evidence="2">
    <location>
        <begin position="1767"/>
        <end position="1795"/>
    </location>
</feature>
<feature type="region of interest" description="Disordered" evidence="2">
    <location>
        <begin position="453"/>
        <end position="510"/>
    </location>
</feature>
<dbReference type="InParanoid" id="E1Z494"/>
<feature type="compositionally biased region" description="Low complexity" evidence="2">
    <location>
        <begin position="252"/>
        <end position="273"/>
    </location>
</feature>
<feature type="domain" description="FH2" evidence="4">
    <location>
        <begin position="1203"/>
        <end position="1602"/>
    </location>
</feature>
<dbReference type="KEGG" id="cvr:CHLNCDRAFT_137684"/>
<dbReference type="InterPro" id="IPR042201">
    <property type="entry name" value="FH2_Formin_sf"/>
</dbReference>
<dbReference type="Proteomes" id="UP000008141">
    <property type="component" value="Unassembled WGS sequence"/>
</dbReference>
<dbReference type="GeneID" id="17358981"/>
<dbReference type="GO" id="GO:0007165">
    <property type="term" value="P:signal transduction"/>
    <property type="evidence" value="ECO:0007669"/>
    <property type="project" value="InterPro"/>
</dbReference>
<dbReference type="eggNOG" id="KOG1922">
    <property type="taxonomic scope" value="Eukaryota"/>
</dbReference>
<reference evidence="5 6" key="1">
    <citation type="journal article" date="2010" name="Plant Cell">
        <title>The Chlorella variabilis NC64A genome reveals adaptation to photosymbiosis, coevolution with viruses, and cryptic sex.</title>
        <authorList>
            <person name="Blanc G."/>
            <person name="Duncan G."/>
            <person name="Agarkova I."/>
            <person name="Borodovsky M."/>
            <person name="Gurnon J."/>
            <person name="Kuo A."/>
            <person name="Lindquist E."/>
            <person name="Lucas S."/>
            <person name="Pangilinan J."/>
            <person name="Polle J."/>
            <person name="Salamov A."/>
            <person name="Terry A."/>
            <person name="Yamada T."/>
            <person name="Dunigan D.D."/>
            <person name="Grigoriev I.V."/>
            <person name="Claverie J.M."/>
            <person name="Van Etten J.L."/>
        </authorList>
    </citation>
    <scope>NUCLEOTIDE SEQUENCE [LARGE SCALE GENOMIC DNA]</scope>
    <source>
        <strain evidence="5 6">NC64A</strain>
    </source>
</reference>
<feature type="region of interest" description="Disordered" evidence="2">
    <location>
        <begin position="1865"/>
        <end position="1977"/>
    </location>
</feature>
<feature type="compositionally biased region" description="Pro residues" evidence="2">
    <location>
        <begin position="1072"/>
        <end position="1083"/>
    </location>
</feature>
<feature type="domain" description="Rho-GAP" evidence="3">
    <location>
        <begin position="21"/>
        <end position="212"/>
    </location>
</feature>
<evidence type="ECO:0000256" key="2">
    <source>
        <dbReference type="SAM" id="MobiDB-lite"/>
    </source>
</evidence>
<feature type="compositionally biased region" description="Pro residues" evidence="2">
    <location>
        <begin position="1153"/>
        <end position="1164"/>
    </location>
</feature>
<gene>
    <name evidence="5" type="ORF">CHLNCDRAFT_137684</name>
</gene>
<feature type="compositionally biased region" description="Low complexity" evidence="2">
    <location>
        <begin position="1636"/>
        <end position="1670"/>
    </location>
</feature>
<feature type="region of interest" description="Disordered" evidence="2">
    <location>
        <begin position="1594"/>
        <end position="1711"/>
    </location>
</feature>
<evidence type="ECO:0000259" key="4">
    <source>
        <dbReference type="PROSITE" id="PS51444"/>
    </source>
</evidence>